<accession>A0ACC0VBD4</accession>
<sequence>MGNLCGKADKDNFSSPGRVVGSAPAQSSRPSAPVPRKVGGPGRTLGGGPSSSSSAAEDARQKAALAAEARAKASSKPGGKLQAQLAAQKKQNRGDTLKEVSDNAQRARDADDAARARQWD</sequence>
<proteinExistence type="predicted"/>
<dbReference type="Proteomes" id="UP001163324">
    <property type="component" value="Chromosome 2"/>
</dbReference>
<name>A0ACC0VBD4_9HYPO</name>
<organism evidence="1 2">
    <name type="scientific">Trichothecium roseum</name>
    <dbReference type="NCBI Taxonomy" id="47278"/>
    <lineage>
        <taxon>Eukaryota</taxon>
        <taxon>Fungi</taxon>
        <taxon>Dikarya</taxon>
        <taxon>Ascomycota</taxon>
        <taxon>Pezizomycotina</taxon>
        <taxon>Sordariomycetes</taxon>
        <taxon>Hypocreomycetidae</taxon>
        <taxon>Hypocreales</taxon>
        <taxon>Hypocreales incertae sedis</taxon>
        <taxon>Trichothecium</taxon>
    </lineage>
</organism>
<gene>
    <name evidence="1" type="ORF">N3K66_002430</name>
</gene>
<reference evidence="1" key="1">
    <citation type="submission" date="2022-10" db="EMBL/GenBank/DDBJ databases">
        <title>Complete Genome of Trichothecium roseum strain YXFP-22015, a Plant Pathogen Isolated from Citrus.</title>
        <authorList>
            <person name="Wang Y."/>
            <person name="Zhu L."/>
        </authorList>
    </citation>
    <scope>NUCLEOTIDE SEQUENCE</scope>
    <source>
        <strain evidence="1">YXFP-22015</strain>
    </source>
</reference>
<protein>
    <submittedName>
        <fullName evidence="1">Uncharacterized protein</fullName>
    </submittedName>
</protein>
<evidence type="ECO:0000313" key="1">
    <source>
        <dbReference type="EMBL" id="KAI9903078.1"/>
    </source>
</evidence>
<keyword evidence="2" id="KW-1185">Reference proteome</keyword>
<evidence type="ECO:0000313" key="2">
    <source>
        <dbReference type="Proteomes" id="UP001163324"/>
    </source>
</evidence>
<dbReference type="EMBL" id="CM047941">
    <property type="protein sequence ID" value="KAI9903078.1"/>
    <property type="molecule type" value="Genomic_DNA"/>
</dbReference>
<comment type="caution">
    <text evidence="1">The sequence shown here is derived from an EMBL/GenBank/DDBJ whole genome shotgun (WGS) entry which is preliminary data.</text>
</comment>